<evidence type="ECO:0000259" key="3">
    <source>
        <dbReference type="Pfam" id="PF08984"/>
    </source>
</evidence>
<dbReference type="SUPFAM" id="SSF55785">
    <property type="entry name" value="PYP-like sensor domain (PAS domain)"/>
    <property type="match status" value="1"/>
</dbReference>
<dbReference type="Pfam" id="PF04282">
    <property type="entry name" value="DUF438"/>
    <property type="match status" value="1"/>
</dbReference>
<comment type="caution">
    <text evidence="4">The sequence shown here is derived from an EMBL/GenBank/DDBJ whole genome shotgun (WGS) entry which is preliminary data.</text>
</comment>
<dbReference type="InterPro" id="IPR038062">
    <property type="entry name" value="ScdA-like_N_sf"/>
</dbReference>
<dbReference type="EMBL" id="ADLT01000028">
    <property type="protein sequence ID" value="EHO63072.1"/>
    <property type="molecule type" value="Genomic_DNA"/>
</dbReference>
<dbReference type="Gene3D" id="1.10.3910.10">
    <property type="entry name" value="SP0561-like"/>
    <property type="match status" value="1"/>
</dbReference>
<dbReference type="RefSeq" id="WP_008859505.1">
    <property type="nucleotide sequence ID" value="NZ_JH591187.1"/>
</dbReference>
<proteinExistence type="predicted"/>
<dbReference type="Pfam" id="PF01814">
    <property type="entry name" value="Hemerythrin"/>
    <property type="match status" value="1"/>
</dbReference>
<dbReference type="Pfam" id="PF08984">
    <property type="entry name" value="DUF1858"/>
    <property type="match status" value="1"/>
</dbReference>
<reference evidence="4 5" key="1">
    <citation type="submission" date="2011-11" db="EMBL/GenBank/DDBJ databases">
        <title>The Genome Sequence of Dialister succinatiphilus YIT 11850.</title>
        <authorList>
            <consortium name="The Broad Institute Genome Sequencing Platform"/>
            <person name="Earl A."/>
            <person name="Ward D."/>
            <person name="Feldgarden M."/>
            <person name="Gevers D."/>
            <person name="Morotomi M."/>
            <person name="Young S.K."/>
            <person name="Zeng Q."/>
            <person name="Gargeya S."/>
            <person name="Fitzgerald M."/>
            <person name="Haas B."/>
            <person name="Abouelleil A."/>
            <person name="Alvarado L."/>
            <person name="Arachchi H.M."/>
            <person name="Berlin A."/>
            <person name="Brown A."/>
            <person name="Chapman S.B."/>
            <person name="Dunbar C."/>
            <person name="Gearin G."/>
            <person name="Goldberg J."/>
            <person name="Griggs A."/>
            <person name="Gujja S."/>
            <person name="Heiman D."/>
            <person name="Howarth C."/>
            <person name="Lui A."/>
            <person name="MacDonald P.J.P."/>
            <person name="Montmayeur A."/>
            <person name="Murphy C."/>
            <person name="Neiman D."/>
            <person name="Pearson M."/>
            <person name="Priest M."/>
            <person name="Roberts A."/>
            <person name="Saif S."/>
            <person name="Shea T."/>
            <person name="Sisk P."/>
            <person name="Stolte C."/>
            <person name="Sykes S."/>
            <person name="Wortman J."/>
            <person name="Nusbaum C."/>
            <person name="Birren B."/>
        </authorList>
    </citation>
    <scope>NUCLEOTIDE SEQUENCE [LARGE SCALE GENOMIC DNA]</scope>
    <source>
        <strain evidence="4 5">YIT 11850</strain>
    </source>
</reference>
<dbReference type="InterPro" id="IPR007380">
    <property type="entry name" value="DUF438"/>
</dbReference>
<feature type="domain" description="DUF438" evidence="2">
    <location>
        <begin position="103"/>
        <end position="165"/>
    </location>
</feature>
<dbReference type="Proteomes" id="UP000003277">
    <property type="component" value="Unassembled WGS sequence"/>
</dbReference>
<name>H1D071_9FIRM</name>
<protein>
    <recommendedName>
        <fullName evidence="6">DUF438 domain-containing protein</fullName>
    </recommendedName>
</protein>
<dbReference type="InterPro" id="IPR012312">
    <property type="entry name" value="Hemerythrin-like"/>
</dbReference>
<dbReference type="Gene3D" id="1.20.120.520">
    <property type="entry name" value="nmb1532 protein domain like"/>
    <property type="match status" value="1"/>
</dbReference>
<dbReference type="STRING" id="742743.HMPREF9453_01009"/>
<dbReference type="GO" id="GO:0005886">
    <property type="term" value="C:plasma membrane"/>
    <property type="evidence" value="ECO:0007669"/>
    <property type="project" value="TreeGrafter"/>
</dbReference>
<dbReference type="PANTHER" id="PTHR39966">
    <property type="entry name" value="BLL2471 PROTEIN-RELATED"/>
    <property type="match status" value="1"/>
</dbReference>
<feature type="domain" description="Hemerythrin-like" evidence="1">
    <location>
        <begin position="210"/>
        <end position="331"/>
    </location>
</feature>
<dbReference type="Pfam" id="PF13596">
    <property type="entry name" value="PAS_10"/>
    <property type="match status" value="1"/>
</dbReference>
<feature type="domain" description="DUF1858" evidence="3">
    <location>
        <begin position="9"/>
        <end position="64"/>
    </location>
</feature>
<evidence type="ECO:0008006" key="6">
    <source>
        <dbReference type="Google" id="ProtNLM"/>
    </source>
</evidence>
<evidence type="ECO:0000259" key="1">
    <source>
        <dbReference type="Pfam" id="PF01814"/>
    </source>
</evidence>
<dbReference type="eggNOG" id="COG2461">
    <property type="taxonomic scope" value="Bacteria"/>
</dbReference>
<dbReference type="HOGENOM" id="CLU_026706_0_0_9"/>
<keyword evidence="5" id="KW-1185">Reference proteome</keyword>
<dbReference type="OrthoDB" id="9769774at2"/>
<dbReference type="SUPFAM" id="SSF140683">
    <property type="entry name" value="SP0561-like"/>
    <property type="match status" value="1"/>
</dbReference>
<sequence>MADPKIIYLTKSVHDLVKEYPELIPLMKELGFTRITEKTALNTLGRFMTIPKGAMMMHIDMGKVISTLLAHGFTLGGSFAQAPEEKAAPSEETAPNERTARITEYIRRLSAGEDLEKVRADFVKHFKDVDPGEIALAEQSLLKGGVPLRDVQRLCDVHSALFHGTTRAEKIAAAEAKVQESLGRRSPAALERKDGADGLYETLRSIPGHPLSILSLENEALGSHLEKVRKAMEAGDNLMEELAALRRISFHYNKKNVLYPILKMNYGFSGPSDVMWSVDDEIRDTLKNLEKRGLASPAVRETPQWRERLSSALTRAEEMIYKEKNILFPLCAKNFKEEEWKSIARDFAHMEPCLIVPQPRWQEAFPQEKEESSLSDGIIHLPTGRLTLKELTALLNTLPFEITFVDAHDINRYWNDDGAPKLFSRPATALGREVYTCHPPKVVPMVKNLIESFRTGKQDLFDVWMEKNGEPVLVRYMAVRDAKGTFLGTLEIVQKMGFAKEHFAK</sequence>
<dbReference type="PATRIC" id="fig|742743.3.peg.1032"/>
<dbReference type="InterPro" id="IPR015077">
    <property type="entry name" value="DUF1858"/>
</dbReference>
<dbReference type="AlphaFoldDB" id="H1D071"/>
<organism evidence="4 5">
    <name type="scientific">Dialister succinatiphilus YIT 11850</name>
    <dbReference type="NCBI Taxonomy" id="742743"/>
    <lineage>
        <taxon>Bacteria</taxon>
        <taxon>Bacillati</taxon>
        <taxon>Bacillota</taxon>
        <taxon>Negativicutes</taxon>
        <taxon>Veillonellales</taxon>
        <taxon>Veillonellaceae</taxon>
        <taxon>Dialister</taxon>
    </lineage>
</organism>
<accession>H1D071</accession>
<dbReference type="PANTHER" id="PTHR39966:SF3">
    <property type="entry name" value="DUF438 DOMAIN-CONTAINING PROTEIN"/>
    <property type="match status" value="1"/>
</dbReference>
<evidence type="ECO:0000259" key="2">
    <source>
        <dbReference type="Pfam" id="PF04282"/>
    </source>
</evidence>
<evidence type="ECO:0000313" key="5">
    <source>
        <dbReference type="Proteomes" id="UP000003277"/>
    </source>
</evidence>
<dbReference type="InterPro" id="IPR035965">
    <property type="entry name" value="PAS-like_dom_sf"/>
</dbReference>
<gene>
    <name evidence="4" type="ORF">HMPREF9453_01009</name>
</gene>
<evidence type="ECO:0000313" key="4">
    <source>
        <dbReference type="EMBL" id="EHO63072.1"/>
    </source>
</evidence>